<dbReference type="RefSeq" id="WP_013017230.1">
    <property type="nucleotide sequence ID" value="NC_013947.1"/>
</dbReference>
<dbReference type="STRING" id="446470.Snas_1963"/>
<keyword evidence="2" id="KW-1185">Reference proteome</keyword>
<organism evidence="1 2">
    <name type="scientific">Stackebrandtia nassauensis (strain DSM 44728 / CIP 108903 / NRRL B-16338 / NBRC 102104 / LLR-40K-21)</name>
    <dbReference type="NCBI Taxonomy" id="446470"/>
    <lineage>
        <taxon>Bacteria</taxon>
        <taxon>Bacillati</taxon>
        <taxon>Actinomycetota</taxon>
        <taxon>Actinomycetes</taxon>
        <taxon>Glycomycetales</taxon>
        <taxon>Glycomycetaceae</taxon>
        <taxon>Stackebrandtia</taxon>
    </lineage>
</organism>
<proteinExistence type="predicted"/>
<dbReference type="eggNOG" id="ENOG502ZD5A">
    <property type="taxonomic scope" value="Bacteria"/>
</dbReference>
<name>D3PZI5_STANL</name>
<dbReference type="OrthoDB" id="7619731at2"/>
<evidence type="ECO:0000313" key="2">
    <source>
        <dbReference type="Proteomes" id="UP000000844"/>
    </source>
</evidence>
<dbReference type="Proteomes" id="UP000000844">
    <property type="component" value="Chromosome"/>
</dbReference>
<dbReference type="EMBL" id="CP001778">
    <property type="protein sequence ID" value="ADD41659.1"/>
    <property type="molecule type" value="Genomic_DNA"/>
</dbReference>
<accession>D3PZI5</accession>
<dbReference type="HOGENOM" id="CLU_074786_0_0_11"/>
<gene>
    <name evidence="1" type="ordered locus">Snas_1963</name>
</gene>
<sequence>MTDWQRVKDADFAVPDDKPLADLVAELTGNLRSPDPVLRDEQSYYVLATWVEKGVLDGDLERLGDEMAALLDDPEVQARTFATLILGEIVDRGTYFPRWLDAFANWYPSEVDLRGHDEKLGWLHAVAHGADTLKAFGGHTDVDPARMLSIAAQRLLAPTEFVWRDQEDDRLAFAVAHVLTRPELTEADSVGWLAAVDTDFTSGEPGPPPPHASNTMRTLRLLYILADRGVRPSWRGGDVTQLQHRDAVKQRLAEVLARVAPFTG</sequence>
<dbReference type="AlphaFoldDB" id="D3PZI5"/>
<protein>
    <recommendedName>
        <fullName evidence="3">DUF2785 domain-containing protein</fullName>
    </recommendedName>
</protein>
<evidence type="ECO:0008006" key="3">
    <source>
        <dbReference type="Google" id="ProtNLM"/>
    </source>
</evidence>
<dbReference type="Pfam" id="PF10978">
    <property type="entry name" value="DUF2785"/>
    <property type="match status" value="1"/>
</dbReference>
<reference evidence="1 2" key="1">
    <citation type="journal article" date="2009" name="Stand. Genomic Sci.">
        <title>Complete genome sequence of Stackebrandtia nassauensis type strain (LLR-40K-21).</title>
        <authorList>
            <person name="Munk C."/>
            <person name="Lapidus A."/>
            <person name="Copeland A."/>
            <person name="Jando M."/>
            <person name="Mayilraj S."/>
            <person name="Glavina Del Rio T."/>
            <person name="Nolan M."/>
            <person name="Chen F."/>
            <person name="Lucas S."/>
            <person name="Tice H."/>
            <person name="Cheng J.F."/>
            <person name="Han C."/>
            <person name="Detter J.C."/>
            <person name="Bruce D."/>
            <person name="Goodwin L."/>
            <person name="Chain P."/>
            <person name="Pitluck S."/>
            <person name="Goker M."/>
            <person name="Ovchinikova G."/>
            <person name="Pati A."/>
            <person name="Ivanova N."/>
            <person name="Mavromatis K."/>
            <person name="Chen A."/>
            <person name="Palaniappan K."/>
            <person name="Land M."/>
            <person name="Hauser L."/>
            <person name="Chang Y.J."/>
            <person name="Jeffries C.D."/>
            <person name="Bristow J."/>
            <person name="Eisen J.A."/>
            <person name="Markowitz V."/>
            <person name="Hugenholtz P."/>
            <person name="Kyrpides N.C."/>
            <person name="Klenk H.P."/>
        </authorList>
    </citation>
    <scope>NUCLEOTIDE SEQUENCE [LARGE SCALE GENOMIC DNA]</scope>
    <source>
        <strain evidence="2">DSM 44728 / CIP 108903 / NRRL B-16338 / NBRC 102104 / LLR-40K-21</strain>
    </source>
</reference>
<dbReference type="KEGG" id="sna:Snas_1963"/>
<evidence type="ECO:0000313" key="1">
    <source>
        <dbReference type="EMBL" id="ADD41659.1"/>
    </source>
</evidence>
<dbReference type="InterPro" id="IPR021247">
    <property type="entry name" value="DUF2785"/>
</dbReference>